<reference evidence="2" key="2">
    <citation type="submission" date="2023-05" db="EMBL/GenBank/DDBJ databases">
        <authorList>
            <consortium name="Lawrence Berkeley National Laboratory"/>
            <person name="Steindorff A."/>
            <person name="Hensen N."/>
            <person name="Bonometti L."/>
            <person name="Westerberg I."/>
            <person name="Brannstrom I.O."/>
            <person name="Guillou S."/>
            <person name="Cros-Aarteil S."/>
            <person name="Calhoun S."/>
            <person name="Haridas S."/>
            <person name="Kuo A."/>
            <person name="Mondo S."/>
            <person name="Pangilinan J."/>
            <person name="Riley R."/>
            <person name="Labutti K."/>
            <person name="Andreopoulos B."/>
            <person name="Lipzen A."/>
            <person name="Chen C."/>
            <person name="Yanf M."/>
            <person name="Daum C."/>
            <person name="Ng V."/>
            <person name="Clum A."/>
            <person name="Ohm R."/>
            <person name="Martin F."/>
            <person name="Silar P."/>
            <person name="Natvig D."/>
            <person name="Lalanne C."/>
            <person name="Gautier V."/>
            <person name="Ament-Velasquez S.L."/>
            <person name="Kruys A."/>
            <person name="Hutchinson M.I."/>
            <person name="Powell A.J."/>
            <person name="Barry K."/>
            <person name="Miller A.N."/>
            <person name="Grigoriev I.V."/>
            <person name="Debuchy R."/>
            <person name="Gladieux P."/>
            <person name="Thoren M.H."/>
            <person name="Johannesson H."/>
        </authorList>
    </citation>
    <scope>NUCLEOTIDE SEQUENCE</scope>
    <source>
        <strain evidence="2">CBS 141.50</strain>
    </source>
</reference>
<comment type="caution">
    <text evidence="2">The sequence shown here is derived from an EMBL/GenBank/DDBJ whole genome shotgun (WGS) entry which is preliminary data.</text>
</comment>
<feature type="compositionally biased region" description="Gly residues" evidence="1">
    <location>
        <begin position="509"/>
        <end position="521"/>
    </location>
</feature>
<evidence type="ECO:0000313" key="2">
    <source>
        <dbReference type="EMBL" id="KAK4144581.1"/>
    </source>
</evidence>
<dbReference type="GeneID" id="87813572"/>
<sequence>MSFPPQFQSPGGFKVDAVTRPGEPLHANIFRPPSPTSSSYNLAKSTGSLLSDISMPNAPATGTMKRKRATMRDPTPLNWGMNMDGTYDSREEHRNQAFRYTLAGQISTSPAELPAGAENGLLEDSVYSDVDYRRALGPKAMLEAESPSDQTLPALDTVAPVASWSLLSLQTIGEMVGKVWEFCKKGAFRGFQAGGGQAYNMDGATVTETTGEKPWATEQDAPIQSAEETGMITNPTTYAPDPAPVLYSPEYHDPGPSEWSPQPAAKRRQVSANNDELRNWVVVDEAKAAGTRPYGPAQSRPGYHSQASVSGHRRISVPSQRFTGGTPTFPRTRARPSLHVSQTSSPSLAQREPASFASPRSSPVAGSTPSRIPVPIHHRRTHSSASNSAASSFNMGPAAGGASSATTMSVSNRRQSAKGPSDLHQKSTSPRLDAEARQLAQRKMAVERDTDAKVDAFNAQLLSMIRQGREALGTKVEVEMDVDEGGLGGEGEFGGYVYGEGDRGGYLGVGGGPRVGGGRTVSGGWEDDE</sequence>
<feature type="region of interest" description="Disordered" evidence="1">
    <location>
        <begin position="290"/>
        <end position="437"/>
    </location>
</feature>
<feature type="compositionally biased region" description="Polar residues" evidence="1">
    <location>
        <begin position="317"/>
        <end position="326"/>
    </location>
</feature>
<dbReference type="Proteomes" id="UP001302676">
    <property type="component" value="Unassembled WGS sequence"/>
</dbReference>
<dbReference type="EMBL" id="MU853576">
    <property type="protein sequence ID" value="KAK4144581.1"/>
    <property type="molecule type" value="Genomic_DNA"/>
</dbReference>
<reference evidence="2" key="1">
    <citation type="journal article" date="2023" name="Mol. Phylogenet. Evol.">
        <title>Genome-scale phylogeny and comparative genomics of the fungal order Sordariales.</title>
        <authorList>
            <person name="Hensen N."/>
            <person name="Bonometti L."/>
            <person name="Westerberg I."/>
            <person name="Brannstrom I.O."/>
            <person name="Guillou S."/>
            <person name="Cros-Aarteil S."/>
            <person name="Calhoun S."/>
            <person name="Haridas S."/>
            <person name="Kuo A."/>
            <person name="Mondo S."/>
            <person name="Pangilinan J."/>
            <person name="Riley R."/>
            <person name="LaButti K."/>
            <person name="Andreopoulos B."/>
            <person name="Lipzen A."/>
            <person name="Chen C."/>
            <person name="Yan M."/>
            <person name="Daum C."/>
            <person name="Ng V."/>
            <person name="Clum A."/>
            <person name="Steindorff A."/>
            <person name="Ohm R.A."/>
            <person name="Martin F."/>
            <person name="Silar P."/>
            <person name="Natvig D.O."/>
            <person name="Lalanne C."/>
            <person name="Gautier V."/>
            <person name="Ament-Velasquez S.L."/>
            <person name="Kruys A."/>
            <person name="Hutchinson M.I."/>
            <person name="Powell A.J."/>
            <person name="Barry K."/>
            <person name="Miller A.N."/>
            <person name="Grigoriev I.V."/>
            <person name="Debuchy R."/>
            <person name="Gladieux P."/>
            <person name="Hiltunen Thoren M."/>
            <person name="Johannesson H."/>
        </authorList>
    </citation>
    <scope>NUCLEOTIDE SEQUENCE</scope>
    <source>
        <strain evidence="2">CBS 141.50</strain>
    </source>
</reference>
<dbReference type="RefSeq" id="XP_062637952.1">
    <property type="nucleotide sequence ID" value="XM_062776959.1"/>
</dbReference>
<protein>
    <submittedName>
        <fullName evidence="2">Uncharacterized protein</fullName>
    </submittedName>
</protein>
<keyword evidence="3" id="KW-1185">Reference proteome</keyword>
<gene>
    <name evidence="2" type="ORF">C8A04DRAFT_11401</name>
</gene>
<evidence type="ECO:0000313" key="3">
    <source>
        <dbReference type="Proteomes" id="UP001302676"/>
    </source>
</evidence>
<name>A0AAN6V567_9PEZI</name>
<feature type="compositionally biased region" description="Polar residues" evidence="1">
    <location>
        <begin position="339"/>
        <end position="348"/>
    </location>
</feature>
<proteinExistence type="predicted"/>
<organism evidence="2 3">
    <name type="scientific">Dichotomopilus funicola</name>
    <dbReference type="NCBI Taxonomy" id="1934379"/>
    <lineage>
        <taxon>Eukaryota</taxon>
        <taxon>Fungi</taxon>
        <taxon>Dikarya</taxon>
        <taxon>Ascomycota</taxon>
        <taxon>Pezizomycotina</taxon>
        <taxon>Sordariomycetes</taxon>
        <taxon>Sordariomycetidae</taxon>
        <taxon>Sordariales</taxon>
        <taxon>Chaetomiaceae</taxon>
        <taxon>Dichotomopilus</taxon>
    </lineage>
</organism>
<evidence type="ECO:0000256" key="1">
    <source>
        <dbReference type="SAM" id="MobiDB-lite"/>
    </source>
</evidence>
<feature type="compositionally biased region" description="Polar residues" evidence="1">
    <location>
        <begin position="358"/>
        <end position="370"/>
    </location>
</feature>
<feature type="region of interest" description="Disordered" evidence="1">
    <location>
        <begin position="51"/>
        <end position="81"/>
    </location>
</feature>
<feature type="region of interest" description="Disordered" evidence="1">
    <location>
        <begin position="509"/>
        <end position="529"/>
    </location>
</feature>
<dbReference type="AlphaFoldDB" id="A0AAN6V567"/>
<feature type="region of interest" description="Disordered" evidence="1">
    <location>
        <begin position="250"/>
        <end position="272"/>
    </location>
</feature>
<accession>A0AAN6V567</accession>
<feature type="compositionally biased region" description="Low complexity" evidence="1">
    <location>
        <begin position="383"/>
        <end position="392"/>
    </location>
</feature>